<reference evidence="1 2" key="1">
    <citation type="submission" date="2016-11" db="EMBL/GenBank/DDBJ databases">
        <authorList>
            <person name="Jaros S."/>
            <person name="Januszkiewicz K."/>
            <person name="Wedrychowicz H."/>
        </authorList>
    </citation>
    <scope>NUCLEOTIDE SEQUENCE [LARGE SCALE GENOMIC DNA]</scope>
    <source>
        <strain evidence="1 2">DSM 16917</strain>
    </source>
</reference>
<name>A0A1M5UJK6_9GAMM</name>
<evidence type="ECO:0000313" key="2">
    <source>
        <dbReference type="Proteomes" id="UP000184268"/>
    </source>
</evidence>
<evidence type="ECO:0000313" key="1">
    <source>
        <dbReference type="EMBL" id="SHH63101.1"/>
    </source>
</evidence>
<protein>
    <submittedName>
        <fullName evidence="1">Uncharacterized protein</fullName>
    </submittedName>
</protein>
<gene>
    <name evidence="1" type="ORF">SAMN02745129_2600</name>
</gene>
<sequence>MKCTDNIRESIGAIIHGEGDESDMRKAIIFSDSGKDVNNVSEVEIPPFVIALADSLSKHLLAVYYFGADRFRSWSIAEEVEIAMIRGCMEEAVGMFVRWLASLVSQMKDMVADALLDLEGSRLLVVGPSRRNRKLKVKDYSMLDSDLALIRV</sequence>
<organism evidence="1 2">
    <name type="scientific">Ferrimonas marina</name>
    <dbReference type="NCBI Taxonomy" id="299255"/>
    <lineage>
        <taxon>Bacteria</taxon>
        <taxon>Pseudomonadati</taxon>
        <taxon>Pseudomonadota</taxon>
        <taxon>Gammaproteobacteria</taxon>
        <taxon>Alteromonadales</taxon>
        <taxon>Ferrimonadaceae</taxon>
        <taxon>Ferrimonas</taxon>
    </lineage>
</organism>
<keyword evidence="2" id="KW-1185">Reference proteome</keyword>
<accession>A0A1M5UJK6</accession>
<proteinExistence type="predicted"/>
<dbReference type="RefSeq" id="WP_067655056.1">
    <property type="nucleotide sequence ID" value="NZ_FQXG01000003.1"/>
</dbReference>
<dbReference type="Proteomes" id="UP000184268">
    <property type="component" value="Unassembled WGS sequence"/>
</dbReference>
<dbReference type="EMBL" id="FQXG01000003">
    <property type="protein sequence ID" value="SHH63101.1"/>
    <property type="molecule type" value="Genomic_DNA"/>
</dbReference>
<dbReference type="AlphaFoldDB" id="A0A1M5UJK6"/>